<evidence type="ECO:0000256" key="2">
    <source>
        <dbReference type="SAM" id="MobiDB-lite"/>
    </source>
</evidence>
<dbReference type="GO" id="GO:0005737">
    <property type="term" value="C:cytoplasm"/>
    <property type="evidence" value="ECO:0007669"/>
    <property type="project" value="TreeGrafter"/>
</dbReference>
<dbReference type="AlphaFoldDB" id="A0AA40I7R1"/>
<name>A0AA40I7R1_CNENI</name>
<comment type="caution">
    <text evidence="4">The sequence shown here is derived from an EMBL/GenBank/DDBJ whole genome shotgun (WGS) entry which is preliminary data.</text>
</comment>
<feature type="coiled-coil region" evidence="1">
    <location>
        <begin position="149"/>
        <end position="218"/>
    </location>
</feature>
<feature type="compositionally biased region" description="Polar residues" evidence="2">
    <location>
        <begin position="372"/>
        <end position="385"/>
    </location>
</feature>
<sequence>MERAAASGPRPGAPSQAIKNVLPLTEDLLPGVPRDAPAWVTSLQTELPSDLELSEEQRLLISKELVDLQITTHRLREQHETEIFELKSEVLRLENRVLELELNGDHAAPAKTDPGHLQAFAQELEQKARGQEHCNHHILQLQGEVKRTLEQHRARQQALEMRVAALGQQLQGAQEEARTAGQRLAAQAVVLSTCQGQLRQAEAENARLQLQLKKMNEEYTIRLQRYSRALVEYADGTSQAPTAVALRTFLETTLEDIRAAHHSREQQLARAARVYRKHLADLSRRHEELLGAHRWFSVQQVLAEPKGTPGKPKATSDEVTSNLEPLPLRLVTERGHLREDQARPETQLQQLHVQVTHHGCSTLALGPRAQNAPCSPSQAQQSPHSRASEQPALNLEAESWAQIHQKLRDFYHGTQVAKLERERAQLLVRATMAEAQLSELQEYVDQHLGRYKQEILRLRKLVGPGDPQKVRAVPPAKPQRPRTRSR</sequence>
<dbReference type="Pfam" id="PF14739">
    <property type="entry name" value="DUF4472"/>
    <property type="match status" value="1"/>
</dbReference>
<proteinExistence type="predicted"/>
<feature type="region of interest" description="Disordered" evidence="2">
    <location>
        <begin position="367"/>
        <end position="391"/>
    </location>
</feature>
<accession>A0AA40I7R1</accession>
<feature type="coiled-coil region" evidence="1">
    <location>
        <begin position="76"/>
        <end position="103"/>
    </location>
</feature>
<dbReference type="Proteomes" id="UP001177744">
    <property type="component" value="Unassembled WGS sequence"/>
</dbReference>
<feature type="region of interest" description="Disordered" evidence="2">
    <location>
        <begin position="462"/>
        <end position="486"/>
    </location>
</feature>
<evidence type="ECO:0000313" key="5">
    <source>
        <dbReference type="Proteomes" id="UP001177744"/>
    </source>
</evidence>
<evidence type="ECO:0000313" key="4">
    <source>
        <dbReference type="EMBL" id="KAK1344648.1"/>
    </source>
</evidence>
<organism evidence="4 5">
    <name type="scientific">Cnephaeus nilssonii</name>
    <name type="common">Northern bat</name>
    <name type="synonym">Eptesicus nilssonii</name>
    <dbReference type="NCBI Taxonomy" id="3371016"/>
    <lineage>
        <taxon>Eukaryota</taxon>
        <taxon>Metazoa</taxon>
        <taxon>Chordata</taxon>
        <taxon>Craniata</taxon>
        <taxon>Vertebrata</taxon>
        <taxon>Euteleostomi</taxon>
        <taxon>Mammalia</taxon>
        <taxon>Eutheria</taxon>
        <taxon>Laurasiatheria</taxon>
        <taxon>Chiroptera</taxon>
        <taxon>Yangochiroptera</taxon>
        <taxon>Vespertilionidae</taxon>
        <taxon>Cnephaeus</taxon>
    </lineage>
</organism>
<keyword evidence="5" id="KW-1185">Reference proteome</keyword>
<dbReference type="PANTHER" id="PTHR22106">
    <property type="entry name" value="COILED-COIL DOMAIN-CONTAINING PROTEIN 78"/>
    <property type="match status" value="1"/>
</dbReference>
<evidence type="ECO:0000256" key="1">
    <source>
        <dbReference type="SAM" id="Coils"/>
    </source>
</evidence>
<gene>
    <name evidence="4" type="ORF">QTO34_013346</name>
</gene>
<dbReference type="EMBL" id="JAULJE010000003">
    <property type="protein sequence ID" value="KAK1344648.1"/>
    <property type="molecule type" value="Genomic_DNA"/>
</dbReference>
<dbReference type="InterPro" id="IPR029329">
    <property type="entry name" value="DUF4472"/>
</dbReference>
<dbReference type="PANTHER" id="PTHR22106:SF5">
    <property type="entry name" value="COILED-COIL DOMAIN-CONTAINING PROTEIN 78"/>
    <property type="match status" value="1"/>
</dbReference>
<feature type="domain" description="DUF4472" evidence="3">
    <location>
        <begin position="54"/>
        <end position="161"/>
    </location>
</feature>
<dbReference type="InterPro" id="IPR039873">
    <property type="entry name" value="CCDC78"/>
</dbReference>
<protein>
    <recommendedName>
        <fullName evidence="3">DUF4472 domain-containing protein</fullName>
    </recommendedName>
</protein>
<keyword evidence="1" id="KW-0175">Coiled coil</keyword>
<evidence type="ECO:0000259" key="3">
    <source>
        <dbReference type="Pfam" id="PF14739"/>
    </source>
</evidence>
<reference evidence="4" key="1">
    <citation type="submission" date="2023-06" db="EMBL/GenBank/DDBJ databases">
        <title>Reference genome for the Northern bat (Eptesicus nilssonii), a most northern bat species.</title>
        <authorList>
            <person name="Laine V.N."/>
            <person name="Pulliainen A.T."/>
            <person name="Lilley T.M."/>
        </authorList>
    </citation>
    <scope>NUCLEOTIDE SEQUENCE</scope>
    <source>
        <strain evidence="4">BLF_Eptnil</strain>
        <tissue evidence="4">Kidney</tissue>
    </source>
</reference>